<protein>
    <submittedName>
        <fullName evidence="2">Uncharacterized protein</fullName>
    </submittedName>
</protein>
<feature type="compositionally biased region" description="Acidic residues" evidence="1">
    <location>
        <begin position="756"/>
        <end position="766"/>
    </location>
</feature>
<feature type="region of interest" description="Disordered" evidence="1">
    <location>
        <begin position="428"/>
        <end position="493"/>
    </location>
</feature>
<dbReference type="AlphaFoldDB" id="A0AAD6ZI02"/>
<feature type="compositionally biased region" description="Acidic residues" evidence="1">
    <location>
        <begin position="41"/>
        <end position="56"/>
    </location>
</feature>
<evidence type="ECO:0000313" key="3">
    <source>
        <dbReference type="Proteomes" id="UP001218218"/>
    </source>
</evidence>
<dbReference type="Proteomes" id="UP001218218">
    <property type="component" value="Unassembled WGS sequence"/>
</dbReference>
<gene>
    <name evidence="2" type="ORF">DFH08DRAFT_969191</name>
</gene>
<feature type="region of interest" description="Disordered" evidence="1">
    <location>
        <begin position="543"/>
        <end position="619"/>
    </location>
</feature>
<keyword evidence="3" id="KW-1185">Reference proteome</keyword>
<feature type="compositionally biased region" description="Basic residues" evidence="1">
    <location>
        <begin position="679"/>
        <end position="689"/>
    </location>
</feature>
<comment type="caution">
    <text evidence="2">The sequence shown here is derived from an EMBL/GenBank/DDBJ whole genome shotgun (WGS) entry which is preliminary data.</text>
</comment>
<organism evidence="2 3">
    <name type="scientific">Mycena albidolilacea</name>
    <dbReference type="NCBI Taxonomy" id="1033008"/>
    <lineage>
        <taxon>Eukaryota</taxon>
        <taxon>Fungi</taxon>
        <taxon>Dikarya</taxon>
        <taxon>Basidiomycota</taxon>
        <taxon>Agaricomycotina</taxon>
        <taxon>Agaricomycetes</taxon>
        <taxon>Agaricomycetidae</taxon>
        <taxon>Agaricales</taxon>
        <taxon>Marasmiineae</taxon>
        <taxon>Mycenaceae</taxon>
        <taxon>Mycena</taxon>
    </lineage>
</organism>
<reference evidence="2" key="1">
    <citation type="submission" date="2023-03" db="EMBL/GenBank/DDBJ databases">
        <title>Massive genome expansion in bonnet fungi (Mycena s.s.) driven by repeated elements and novel gene families across ecological guilds.</title>
        <authorList>
            <consortium name="Lawrence Berkeley National Laboratory"/>
            <person name="Harder C.B."/>
            <person name="Miyauchi S."/>
            <person name="Viragh M."/>
            <person name="Kuo A."/>
            <person name="Thoen E."/>
            <person name="Andreopoulos B."/>
            <person name="Lu D."/>
            <person name="Skrede I."/>
            <person name="Drula E."/>
            <person name="Henrissat B."/>
            <person name="Morin E."/>
            <person name="Kohler A."/>
            <person name="Barry K."/>
            <person name="LaButti K."/>
            <person name="Morin E."/>
            <person name="Salamov A."/>
            <person name="Lipzen A."/>
            <person name="Mereny Z."/>
            <person name="Hegedus B."/>
            <person name="Baldrian P."/>
            <person name="Stursova M."/>
            <person name="Weitz H."/>
            <person name="Taylor A."/>
            <person name="Grigoriev I.V."/>
            <person name="Nagy L.G."/>
            <person name="Martin F."/>
            <person name="Kauserud H."/>
        </authorList>
    </citation>
    <scope>NUCLEOTIDE SEQUENCE</scope>
    <source>
        <strain evidence="2">CBHHK002</strain>
    </source>
</reference>
<name>A0AAD6ZI02_9AGAR</name>
<feature type="compositionally biased region" description="Polar residues" evidence="1">
    <location>
        <begin position="428"/>
        <end position="449"/>
    </location>
</feature>
<accession>A0AAD6ZI02</accession>
<feature type="region of interest" description="Disordered" evidence="1">
    <location>
        <begin position="661"/>
        <end position="719"/>
    </location>
</feature>
<evidence type="ECO:0000256" key="1">
    <source>
        <dbReference type="SAM" id="MobiDB-lite"/>
    </source>
</evidence>
<evidence type="ECO:0000313" key="2">
    <source>
        <dbReference type="EMBL" id="KAJ7323646.1"/>
    </source>
</evidence>
<feature type="compositionally biased region" description="Basic and acidic residues" evidence="1">
    <location>
        <begin position="690"/>
        <end position="704"/>
    </location>
</feature>
<feature type="compositionally biased region" description="Acidic residues" evidence="1">
    <location>
        <begin position="709"/>
        <end position="719"/>
    </location>
</feature>
<feature type="compositionally biased region" description="Low complexity" evidence="1">
    <location>
        <begin position="667"/>
        <end position="678"/>
    </location>
</feature>
<feature type="region of interest" description="Disordered" evidence="1">
    <location>
        <begin position="37"/>
        <end position="57"/>
    </location>
</feature>
<sequence length="766" mass="84827">MHMTSFPLWVPRPRPQVARMTTGGGGARTASGALISAAPMESEEEDESEEAEELGEDSAPIFRIPSLPVYVLPAPAAANDRLEVPPVERQTIAEGRTPWIVPPTIPRNWKRKWDKWELGEVNDQRAWIYRGKKVSVESKCWYDRSLGRRLYFGRFDPPPGLLDWKRFGSPVPRYPFFIESGNRWTPKKPSHWMYPSQDGEARDFYKRAEAPHPSRLPLVEGKGKMLVVEDLEMEDEGLLSSDEEEGMEVEKFEENPATNVVTVADTNQDISTQTFQALTRDAFSISHARPLAILRAQGLIWVCFEDVTAGRRGFGALGAVWKKMQISFRPNGEFDEAVLYTTDVWLREEDFDEDTPAPLYAPAVTTEQEVANVHLPIQPAVSASQAASTTAIEREVVNPNPSIQPAVSASEAAPEWGGLLELDWDAVSGSQASTPSPRETASRISGETASVSVVQQDSEQVEVRMSPPLAESEEEPSILPQAEEPPRQEERVVTPLRSNAHPRVATAAAGRYRPLPQSLPTEPRAMHNKGKGVVHLTLEERLSTPYPTRPESSRLPLELRLTNPTPPLAERLSRVSPPSLLDCMLPPPPPLNIADPSSSRGLTNSTPPHGPHNSKKASRSLAGLLATRLDPSTIPPRFAVLLNREMPQQDRCQTSWRWTAMEEGEEGSSSTTPEVTGGKRVRQGKRSGRLQRELEAMQAERETLTAETPEVEMPDAETEESPLFALHVAASSGILHLVGRGESPEDQELPDAVQDNNDEMADTPRR</sequence>
<feature type="region of interest" description="Disordered" evidence="1">
    <location>
        <begin position="737"/>
        <end position="766"/>
    </location>
</feature>
<dbReference type="EMBL" id="JARIHO010000046">
    <property type="protein sequence ID" value="KAJ7323646.1"/>
    <property type="molecule type" value="Genomic_DNA"/>
</dbReference>
<proteinExistence type="predicted"/>